<feature type="region of interest" description="Disordered" evidence="1">
    <location>
        <begin position="1"/>
        <end position="29"/>
    </location>
</feature>
<protein>
    <submittedName>
        <fullName evidence="2">Uncharacterized protein</fullName>
    </submittedName>
</protein>
<gene>
    <name evidence="2" type="ORF">EHYA_04497</name>
</gene>
<dbReference type="Proteomes" id="UP000286931">
    <property type="component" value="Unassembled WGS sequence"/>
</dbReference>
<organism evidence="2 3">
    <name type="scientific">Embleya hyalina</name>
    <dbReference type="NCBI Taxonomy" id="516124"/>
    <lineage>
        <taxon>Bacteria</taxon>
        <taxon>Bacillati</taxon>
        <taxon>Actinomycetota</taxon>
        <taxon>Actinomycetes</taxon>
        <taxon>Kitasatosporales</taxon>
        <taxon>Streptomycetaceae</taxon>
        <taxon>Embleya</taxon>
    </lineage>
</organism>
<keyword evidence="3" id="KW-1185">Reference proteome</keyword>
<proteinExistence type="predicted"/>
<accession>A0A401YQD5</accession>
<feature type="compositionally biased region" description="Low complexity" evidence="1">
    <location>
        <begin position="62"/>
        <end position="78"/>
    </location>
</feature>
<sequence length="89" mass="9049">MRTTTGAAKSTPGGEGGGGGGGDGRRRRAMSCPRCLGASERCTHTIGESAGVIVVDKGGFAAGSASSRSPRRAAWSRTGTERGRGRRNR</sequence>
<reference evidence="2 3" key="1">
    <citation type="submission" date="2018-12" db="EMBL/GenBank/DDBJ databases">
        <title>Draft genome sequence of Embleya hyalina NBRC 13850T.</title>
        <authorList>
            <person name="Komaki H."/>
            <person name="Hosoyama A."/>
            <person name="Kimura A."/>
            <person name="Ichikawa N."/>
            <person name="Tamura T."/>
        </authorList>
    </citation>
    <scope>NUCLEOTIDE SEQUENCE [LARGE SCALE GENOMIC DNA]</scope>
    <source>
        <strain evidence="2 3">NBRC 13850</strain>
    </source>
</reference>
<dbReference type="AlphaFoldDB" id="A0A401YQD5"/>
<feature type="region of interest" description="Disordered" evidence="1">
    <location>
        <begin position="61"/>
        <end position="89"/>
    </location>
</feature>
<dbReference type="EMBL" id="BIFH01000021">
    <property type="protein sequence ID" value="GCD96810.1"/>
    <property type="molecule type" value="Genomic_DNA"/>
</dbReference>
<evidence type="ECO:0000256" key="1">
    <source>
        <dbReference type="SAM" id="MobiDB-lite"/>
    </source>
</evidence>
<evidence type="ECO:0000313" key="3">
    <source>
        <dbReference type="Proteomes" id="UP000286931"/>
    </source>
</evidence>
<evidence type="ECO:0000313" key="2">
    <source>
        <dbReference type="EMBL" id="GCD96810.1"/>
    </source>
</evidence>
<feature type="compositionally biased region" description="Gly residues" evidence="1">
    <location>
        <begin position="13"/>
        <end position="22"/>
    </location>
</feature>
<comment type="caution">
    <text evidence="2">The sequence shown here is derived from an EMBL/GenBank/DDBJ whole genome shotgun (WGS) entry which is preliminary data.</text>
</comment>
<name>A0A401YQD5_9ACTN</name>
<dbReference type="RefSeq" id="WP_126638810.1">
    <property type="nucleotide sequence ID" value="NZ_BIFH01000021.1"/>
</dbReference>